<comment type="similarity">
    <text evidence="1 10">Belongs to the isopentenyl phosphate kinase family.</text>
</comment>
<dbReference type="GO" id="GO:0016114">
    <property type="term" value="P:terpenoid biosynthetic process"/>
    <property type="evidence" value="ECO:0007669"/>
    <property type="project" value="TreeGrafter"/>
</dbReference>
<feature type="domain" description="Aspartate/glutamate/uridylate kinase" evidence="13">
    <location>
        <begin position="1"/>
        <end position="217"/>
    </location>
</feature>
<comment type="function">
    <text evidence="10">Catalyzes the phosphorylation of isopentenyl phosphate (IP) to isopentenyl diphosphate (IPP). Functions in an alternate mevalonate (MVA) pathway leading to IPP, a key precursor for the biosynthesis of isoprenoid compounds such as archaeal membrane lipids.</text>
</comment>
<evidence type="ECO:0000256" key="8">
    <source>
        <dbReference type="ARBA" id="ARBA00023229"/>
    </source>
</evidence>
<sequence length="257" mass="25832">MTTVLKLGGSVVTEKDNPEQVDEVSLARTTDAVAGSEVERLVVVHGGGSFGHYHAATHGVTTTQGTHDSGAVADVHGAMKTLNRRVVDALLARDVPAVPVHPLSLGARDAEGDLTLPAGSVRTLLDEGFVPVLHGDLVAHRGKGTTVVSGDELVTSLAGSLDAERVGMCSTVPGVLDAEGEVIPHIGAFEDAAAALGGSDATDVTGGMAAKVRSLLSLGAPAFVFGPDGLGAFLAGEEAGTRIDGAGTDEDESADGE</sequence>
<dbReference type="InterPro" id="IPR024192">
    <property type="entry name" value="Fosfomycin_R_FomA-type"/>
</dbReference>
<dbReference type="EMBL" id="CP026309">
    <property type="protein sequence ID" value="AUV82365.1"/>
    <property type="molecule type" value="Genomic_DNA"/>
</dbReference>
<feature type="binding site" evidence="11">
    <location>
        <begin position="6"/>
        <end position="10"/>
    </location>
    <ligand>
        <name>ATP</name>
        <dbReference type="ChEBI" id="CHEBI:30616"/>
    </ligand>
</feature>
<keyword evidence="7 10" id="KW-0067">ATP-binding</keyword>
<comment type="subunit">
    <text evidence="10">Homodimer.</text>
</comment>
<comment type="catalytic activity">
    <reaction evidence="9 10">
        <text>isopentenyl phosphate + ATP = isopentenyl diphosphate + ADP</text>
        <dbReference type="Rhea" id="RHEA:33963"/>
        <dbReference type="ChEBI" id="CHEBI:30616"/>
        <dbReference type="ChEBI" id="CHEBI:65078"/>
        <dbReference type="ChEBI" id="CHEBI:128769"/>
        <dbReference type="ChEBI" id="CHEBI:456216"/>
        <dbReference type="EC" id="2.7.4.26"/>
    </reaction>
</comment>
<evidence type="ECO:0000313" key="15">
    <source>
        <dbReference type="Proteomes" id="UP000236584"/>
    </source>
</evidence>
<feature type="binding site" evidence="11">
    <location>
        <position position="150"/>
    </location>
    <ligand>
        <name>substrate</name>
    </ligand>
</feature>
<feature type="site" description="Transition state stabilizer" evidence="12">
    <location>
        <position position="15"/>
    </location>
</feature>
<evidence type="ECO:0000256" key="10">
    <source>
        <dbReference type="PIRNR" id="PIRNR016496"/>
    </source>
</evidence>
<dbReference type="PIRSF" id="PIRSF016496">
    <property type="entry name" value="Kin_FomA"/>
    <property type="match status" value="1"/>
</dbReference>
<dbReference type="SUPFAM" id="SSF53633">
    <property type="entry name" value="Carbamate kinase-like"/>
    <property type="match status" value="1"/>
</dbReference>
<dbReference type="GO" id="GO:0016301">
    <property type="term" value="F:kinase activity"/>
    <property type="evidence" value="ECO:0007669"/>
    <property type="project" value="UniProtKB-KW"/>
</dbReference>
<evidence type="ECO:0000256" key="12">
    <source>
        <dbReference type="PIRSR" id="PIRSR016496-2"/>
    </source>
</evidence>
<evidence type="ECO:0000256" key="6">
    <source>
        <dbReference type="ARBA" id="ARBA00022777"/>
    </source>
</evidence>
<evidence type="ECO:0000256" key="1">
    <source>
        <dbReference type="ARBA" id="ARBA00010540"/>
    </source>
</evidence>
<reference evidence="14 15" key="1">
    <citation type="submission" date="2018-01" db="EMBL/GenBank/DDBJ databases">
        <title>Complete genome sequence of Salinigranum rubrum GX10T, an extremely halophilic archaeon isolated from a marine solar saltern.</title>
        <authorList>
            <person name="Han S."/>
        </authorList>
    </citation>
    <scope>NUCLEOTIDE SEQUENCE [LARGE SCALE GENOMIC DNA]</scope>
    <source>
        <strain evidence="14 15">GX10</strain>
    </source>
</reference>
<dbReference type="PANTHER" id="PTHR43654:SF1">
    <property type="entry name" value="ISOPENTENYL PHOSPHATE KINASE"/>
    <property type="match status" value="1"/>
</dbReference>
<evidence type="ECO:0000256" key="4">
    <source>
        <dbReference type="ARBA" id="ARBA00022679"/>
    </source>
</evidence>
<dbReference type="Gene3D" id="3.40.1160.10">
    <property type="entry name" value="Acetylglutamate kinase-like"/>
    <property type="match status" value="1"/>
</dbReference>
<proteinExistence type="inferred from homology"/>
<evidence type="ECO:0000256" key="11">
    <source>
        <dbReference type="PIRSR" id="PIRSR016496-1"/>
    </source>
</evidence>
<evidence type="ECO:0000256" key="5">
    <source>
        <dbReference type="ARBA" id="ARBA00022741"/>
    </source>
</evidence>
<dbReference type="GO" id="GO:0005829">
    <property type="term" value="C:cytosol"/>
    <property type="evidence" value="ECO:0007669"/>
    <property type="project" value="TreeGrafter"/>
</dbReference>
<dbReference type="OrthoDB" id="15328at2157"/>
<dbReference type="NCBIfam" id="NF040647">
    <property type="entry name" value="IPPK_Arch"/>
    <property type="match status" value="1"/>
</dbReference>
<feature type="binding site" evidence="11">
    <location>
        <position position="48"/>
    </location>
    <ligand>
        <name>ATP</name>
        <dbReference type="ChEBI" id="CHEBI:30616"/>
    </ligand>
</feature>
<keyword evidence="5 10" id="KW-0547">Nucleotide-binding</keyword>
<dbReference type="GeneID" id="35592929"/>
<feature type="binding site" evidence="11">
    <location>
        <position position="207"/>
    </location>
    <ligand>
        <name>ATP</name>
        <dbReference type="ChEBI" id="CHEBI:30616"/>
    </ligand>
</feature>
<evidence type="ECO:0000256" key="2">
    <source>
        <dbReference type="ARBA" id="ARBA00012908"/>
    </source>
</evidence>
<evidence type="ECO:0000256" key="3">
    <source>
        <dbReference type="ARBA" id="ARBA00017267"/>
    </source>
</evidence>
<dbReference type="Proteomes" id="UP000236584">
    <property type="component" value="Chromosome"/>
</dbReference>
<dbReference type="GO" id="GO:0102043">
    <property type="term" value="F:isopentenyl phosphate kinase activity"/>
    <property type="evidence" value="ECO:0007669"/>
    <property type="project" value="UniProtKB-EC"/>
</dbReference>
<keyword evidence="4 10" id="KW-0808">Transferase</keyword>
<dbReference type="AlphaFoldDB" id="A0A2I8VKD8"/>
<feature type="binding site" evidence="11">
    <location>
        <position position="47"/>
    </location>
    <ligand>
        <name>substrate</name>
    </ligand>
</feature>
<evidence type="ECO:0000256" key="9">
    <source>
        <dbReference type="ARBA" id="ARBA00049063"/>
    </source>
</evidence>
<organism evidence="14 15">
    <name type="scientific">Salinigranum rubrum</name>
    <dbReference type="NCBI Taxonomy" id="755307"/>
    <lineage>
        <taxon>Archaea</taxon>
        <taxon>Methanobacteriati</taxon>
        <taxon>Methanobacteriota</taxon>
        <taxon>Stenosarchaea group</taxon>
        <taxon>Halobacteria</taxon>
        <taxon>Halobacteriales</taxon>
        <taxon>Haloferacaceae</taxon>
        <taxon>Salinigranum</taxon>
    </lineage>
</organism>
<name>A0A2I8VKD8_9EURY</name>
<dbReference type="InterPro" id="IPR036393">
    <property type="entry name" value="AceGlu_kinase-like_sf"/>
</dbReference>
<gene>
    <name evidence="14" type="ORF">C2R22_12520</name>
</gene>
<dbReference type="GO" id="GO:0005524">
    <property type="term" value="F:ATP binding"/>
    <property type="evidence" value="ECO:0007669"/>
    <property type="project" value="UniProtKB-KW"/>
</dbReference>
<dbReference type="PANTHER" id="PTHR43654">
    <property type="entry name" value="GLUTAMATE 5-KINASE"/>
    <property type="match status" value="1"/>
</dbReference>
<keyword evidence="8" id="KW-0414">Isoprene biosynthesis</keyword>
<accession>A0A2I8VKD8</accession>
<feature type="binding site" evidence="11">
    <location>
        <position position="52"/>
    </location>
    <ligand>
        <name>substrate</name>
    </ligand>
</feature>
<dbReference type="Pfam" id="PF00696">
    <property type="entry name" value="AA_kinase"/>
    <property type="match status" value="1"/>
</dbReference>
<feature type="binding site" evidence="11">
    <location>
        <position position="211"/>
    </location>
    <ligand>
        <name>ATP</name>
        <dbReference type="ChEBI" id="CHEBI:30616"/>
    </ligand>
</feature>
<dbReference type="InterPro" id="IPR001048">
    <property type="entry name" value="Asp/Glu/Uridylate_kinase"/>
</dbReference>
<evidence type="ECO:0000313" key="14">
    <source>
        <dbReference type="EMBL" id="AUV82365.1"/>
    </source>
</evidence>
<dbReference type="KEGG" id="srub:C2R22_12520"/>
<evidence type="ECO:0000259" key="13">
    <source>
        <dbReference type="Pfam" id="PF00696"/>
    </source>
</evidence>
<dbReference type="RefSeq" id="WP_103426054.1">
    <property type="nucleotide sequence ID" value="NZ_CP026309.1"/>
</dbReference>
<dbReference type="EC" id="2.7.4.26" evidence="2 10"/>
<keyword evidence="15" id="KW-1185">Reference proteome</keyword>
<protein>
    <recommendedName>
        <fullName evidence="3 10">Isopentenyl phosphate kinase</fullName>
        <shortName evidence="10">IPK</shortName>
        <ecNumber evidence="2 10">2.7.4.26</ecNumber>
    </recommendedName>
</protein>
<dbReference type="CDD" id="cd04241">
    <property type="entry name" value="AAK_FomA-like"/>
    <property type="match status" value="1"/>
</dbReference>
<evidence type="ECO:0000256" key="7">
    <source>
        <dbReference type="ARBA" id="ARBA00022840"/>
    </source>
</evidence>
<keyword evidence="6 10" id="KW-0418">Kinase</keyword>